<reference evidence="3 6" key="4">
    <citation type="submission" date="2019-12" db="EMBL/GenBank/DDBJ databases">
        <title>Multi-Generational Helicobacter saguini Isolates.</title>
        <authorList>
            <person name="Mannion A."/>
            <person name="Shen Z."/>
            <person name="Fox J.G."/>
        </authorList>
    </citation>
    <scope>NUCLEOTIDE SEQUENCE [LARGE SCALE GENOMIC DNA]</scope>
    <source>
        <strain evidence="3">16-048</strain>
        <strain evidence="6">16-048 (F4)</strain>
    </source>
</reference>
<reference evidence="4 5" key="1">
    <citation type="journal article" date="2014" name="Genome Announc.">
        <title>Draft genome sequences of eight enterohepatic helicobacter species isolated from both laboratory and wild rodents.</title>
        <authorList>
            <person name="Sheh A."/>
            <person name="Shen Z."/>
            <person name="Fox J.G."/>
        </authorList>
    </citation>
    <scope>NUCLEOTIDE SEQUENCE [LARGE SCALE GENOMIC DNA]</scope>
    <source>
        <strain evidence="4 5">MIT 97-6194</strain>
    </source>
</reference>
<keyword evidence="5" id="KW-1185">Reference proteome</keyword>
<evidence type="ECO:0000313" key="5">
    <source>
        <dbReference type="Proteomes" id="UP000029714"/>
    </source>
</evidence>
<dbReference type="PANTHER" id="PTHR37296:SF1">
    <property type="entry name" value="CONSERVED VIRULENCE FACTOR B"/>
    <property type="match status" value="1"/>
</dbReference>
<feature type="compositionally biased region" description="Basic and acidic residues" evidence="1">
    <location>
        <begin position="307"/>
        <end position="322"/>
    </location>
</feature>
<proteinExistence type="predicted"/>
<evidence type="ECO:0000313" key="6">
    <source>
        <dbReference type="Proteomes" id="UP000477070"/>
    </source>
</evidence>
<evidence type="ECO:0000313" key="3">
    <source>
        <dbReference type="EMBL" id="MWV68710.1"/>
    </source>
</evidence>
<reference evidence="4 5" key="2">
    <citation type="journal article" date="2016" name="Infect. Immun.">
        <title>Helicobacter saguini, a Novel Helicobacter Isolated from Cotton-Top Tamarins with Ulcerative Colitis, Has Proinflammatory Properties and Induces Typhlocolitis and Dysplasia in Gnotobiotic IL-10-/- Mice.</title>
        <authorList>
            <person name="Shen Z."/>
            <person name="Mannion A."/>
            <person name="Whary M.T."/>
            <person name="Muthupalani S."/>
            <person name="Sheh A."/>
            <person name="Feng Y."/>
            <person name="Gong G."/>
            <person name="Vandamme P."/>
            <person name="Holcombe H.R."/>
            <person name="Paster B.J."/>
            <person name="Fox J.G."/>
        </authorList>
    </citation>
    <scope>NUCLEOTIDE SEQUENCE [LARGE SCALE GENOMIC DNA]</scope>
    <source>
        <strain evidence="4 5">MIT 97-6194</strain>
    </source>
</reference>
<gene>
    <name evidence="3" type="ORF">DCO61_01360</name>
    <name evidence="4" type="ORF">LS64_010855</name>
</gene>
<feature type="region of interest" description="Disordered" evidence="1">
    <location>
        <begin position="307"/>
        <end position="350"/>
    </location>
</feature>
<dbReference type="AlphaFoldDB" id="A0A347W101"/>
<name>A0A347W101_9HELI</name>
<dbReference type="InterPro" id="IPR014464">
    <property type="entry name" value="CvfB_fam"/>
</dbReference>
<feature type="domain" description="Conserved virulence factor B first S1" evidence="2">
    <location>
        <begin position="3"/>
        <end position="50"/>
    </location>
</feature>
<dbReference type="Proteomes" id="UP000477070">
    <property type="component" value="Unassembled WGS sequence"/>
</dbReference>
<dbReference type="EMBL" id="QBIU01000001">
    <property type="protein sequence ID" value="MWV68710.1"/>
    <property type="molecule type" value="Genomic_DNA"/>
</dbReference>
<evidence type="ECO:0000259" key="2">
    <source>
        <dbReference type="Pfam" id="PF13509"/>
    </source>
</evidence>
<accession>A0A347W101</accession>
<dbReference type="PANTHER" id="PTHR37296">
    <property type="entry name" value="CONSERVED VIRULENCE FACTOR B"/>
    <property type="match status" value="1"/>
</dbReference>
<sequence length="350" mass="40225">MPQGLYLSQSMDSKESVLLPNAYVLDSMQIGESVQVFIYTDSEDRLVATTLKPLIKLDQVALLEIKSISKDGLFLDIGLPKDVFMPLKSKLKNVSENKEFIRKIASGERLESSELKGAPRYKVGEKIVARLSRDKQFRLIAKNDIARFVKKCKSQNMLHKRALALIYAESKLGYSCIVLPQQYSGLIYHRDFTHNLHIDMELFVKIVKIRDDGNLDIMPERNRAALLDSIKSLSKNGEYFVANATNAIKLGMSKARLDKEIKILMESKKIYYVENKGYAFGSFGSAFKKDSKKAYKIIKTQNLDSKKDFKDSKKPFKKDFKPRSKFNNKTNFNKYHNQDSKDFKAKHKYK</sequence>
<organism evidence="4 5">
    <name type="scientific">Helicobacter saguini</name>
    <dbReference type="NCBI Taxonomy" id="1548018"/>
    <lineage>
        <taxon>Bacteria</taxon>
        <taxon>Pseudomonadati</taxon>
        <taxon>Campylobacterota</taxon>
        <taxon>Epsilonproteobacteria</taxon>
        <taxon>Campylobacterales</taxon>
        <taxon>Helicobacteraceae</taxon>
        <taxon>Helicobacter</taxon>
    </lineage>
</organism>
<dbReference type="Pfam" id="PF13509">
    <property type="entry name" value="S1_2"/>
    <property type="match status" value="1"/>
</dbReference>
<reference evidence="4" key="3">
    <citation type="submission" date="2018-04" db="EMBL/GenBank/DDBJ databases">
        <authorList>
            <person name="Sheh A."/>
            <person name="Shen Z."/>
            <person name="Mannion A.J."/>
            <person name="Fox J.G."/>
        </authorList>
    </citation>
    <scope>NUCLEOTIDE SEQUENCE</scope>
    <source>
        <strain evidence="4">MIT 97-6194</strain>
    </source>
</reference>
<dbReference type="EMBL" id="JRMP02000023">
    <property type="protein sequence ID" value="TLD92186.1"/>
    <property type="molecule type" value="Genomic_DNA"/>
</dbReference>
<dbReference type="OrthoDB" id="9801597at2"/>
<dbReference type="Proteomes" id="UP000029714">
    <property type="component" value="Unassembled WGS sequence"/>
</dbReference>
<comment type="caution">
    <text evidence="4">The sequence shown here is derived from an EMBL/GenBank/DDBJ whole genome shotgun (WGS) entry which is preliminary data.</text>
</comment>
<protein>
    <recommendedName>
        <fullName evidence="2">Conserved virulence factor B first S1 domain-containing protein</fullName>
    </recommendedName>
</protein>
<evidence type="ECO:0000256" key="1">
    <source>
        <dbReference type="SAM" id="MobiDB-lite"/>
    </source>
</evidence>
<dbReference type="InterPro" id="IPR039566">
    <property type="entry name" value="CvfB_S1_st"/>
</dbReference>
<evidence type="ECO:0000313" key="4">
    <source>
        <dbReference type="EMBL" id="TLD92186.1"/>
    </source>
</evidence>